<reference evidence="4" key="1">
    <citation type="submission" date="2015-12" db="EMBL/GenBank/DDBJ databases">
        <title>FDA dAtabase for Regulatory Grade micrObial Sequences (FDA-ARGOS): Supporting development and validation of Infectious Disease Dx tests.</title>
        <authorList>
            <person name="Case J."/>
            <person name="Tallon L."/>
            <person name="Sadzewicz L."/>
            <person name="Sengamalay N."/>
            <person name="Ott S."/>
            <person name="Godinez A."/>
            <person name="Nagaraj S."/>
            <person name="Nadendla S."/>
            <person name="Sichtig H."/>
        </authorList>
    </citation>
    <scope>NUCLEOTIDE SEQUENCE [LARGE SCALE GENOMIC DNA]</scope>
    <source>
        <strain evidence="4">FDAARGOS_147</strain>
    </source>
</reference>
<dbReference type="PANTHER" id="PTHR42928:SF5">
    <property type="entry name" value="BLR1237 PROTEIN"/>
    <property type="match status" value="1"/>
</dbReference>
<dbReference type="PANTHER" id="PTHR42928">
    <property type="entry name" value="TRICARBOXYLATE-BINDING PROTEIN"/>
    <property type="match status" value="1"/>
</dbReference>
<dbReference type="InterPro" id="IPR042100">
    <property type="entry name" value="Bug_dom1"/>
</dbReference>
<sequence>MGISFASGAMRRLGRRAALVAALGLAALAGGQAQAAFPERPITLVVGFPPGGGGDLYGRLIATAMGKTLGQTVIVENRPGAGGNIAAGLVAKAAPDGYTILLAMSGNLAVSPALKPQSLPYKVPDDFAPIGLILEAPHGLFVATPSHFKTAREVIDAARQKELTFASTGTGGAAHIGMETIKELGHLKLLHVPYKGSGPAITDMLGGQIDMFFATASPLVPQVQQGQLRVLALTGRQRSPILPDVPTFKELGIDMTMTQWYGLAAPAGTPPAVLKVLSEHLSRALADPTVQNTIRKDAAMERDLPMDQFKQYILDDIANYRKAATPDLLKQIGQ</sequence>
<dbReference type="EMBL" id="CP014060">
    <property type="protein sequence ID" value="AMG38758.1"/>
    <property type="molecule type" value="Genomic_DNA"/>
</dbReference>
<evidence type="ECO:0000256" key="1">
    <source>
        <dbReference type="ARBA" id="ARBA00006987"/>
    </source>
</evidence>
<evidence type="ECO:0000313" key="4">
    <source>
        <dbReference type="Proteomes" id="UP000060602"/>
    </source>
</evidence>
<dbReference type="Proteomes" id="UP000060602">
    <property type="component" value="Chromosome"/>
</dbReference>
<evidence type="ECO:0000256" key="2">
    <source>
        <dbReference type="SAM" id="SignalP"/>
    </source>
</evidence>
<dbReference type="Gene3D" id="3.40.190.10">
    <property type="entry name" value="Periplasmic binding protein-like II"/>
    <property type="match status" value="1"/>
</dbReference>
<dbReference type="SUPFAM" id="SSF53850">
    <property type="entry name" value="Periplasmic binding protein-like II"/>
    <property type="match status" value="1"/>
</dbReference>
<dbReference type="CDD" id="cd07012">
    <property type="entry name" value="PBP2_Bug_TTT"/>
    <property type="match status" value="1"/>
</dbReference>
<dbReference type="InterPro" id="IPR005064">
    <property type="entry name" value="BUG"/>
</dbReference>
<gene>
    <name evidence="3" type="ORF">AL504_23650</name>
</gene>
<comment type="similarity">
    <text evidence="1">Belongs to the UPF0065 (bug) family.</text>
</comment>
<keyword evidence="2" id="KW-0732">Signal</keyword>
<dbReference type="RefSeq" id="WP_061073380.1">
    <property type="nucleotide sequence ID" value="NZ_CP014060.2"/>
</dbReference>
<accession>A0A0X8P2M0</accession>
<proteinExistence type="inferred from homology"/>
<protein>
    <submittedName>
        <fullName evidence="3">Tripartite tricarboxylate transporter substrate binding protein</fullName>
    </submittedName>
</protein>
<feature type="chain" id="PRO_5007069225" evidence="2">
    <location>
        <begin position="36"/>
        <end position="334"/>
    </location>
</feature>
<evidence type="ECO:0000313" key="3">
    <source>
        <dbReference type="EMBL" id="AMG38758.1"/>
    </source>
</evidence>
<name>A0A0X8P2M0_ALCXX</name>
<feature type="signal peptide" evidence="2">
    <location>
        <begin position="1"/>
        <end position="35"/>
    </location>
</feature>
<dbReference type="Gene3D" id="3.40.190.150">
    <property type="entry name" value="Bordetella uptake gene, domain 1"/>
    <property type="match status" value="1"/>
</dbReference>
<organism evidence="3 4">
    <name type="scientific">Alcaligenes xylosoxydans xylosoxydans</name>
    <name type="common">Achromobacter xylosoxidans</name>
    <dbReference type="NCBI Taxonomy" id="85698"/>
    <lineage>
        <taxon>Bacteria</taxon>
        <taxon>Pseudomonadati</taxon>
        <taxon>Pseudomonadota</taxon>
        <taxon>Betaproteobacteria</taxon>
        <taxon>Burkholderiales</taxon>
        <taxon>Alcaligenaceae</taxon>
        <taxon>Achromobacter</taxon>
    </lineage>
</organism>
<dbReference type="PIRSF" id="PIRSF017082">
    <property type="entry name" value="YflP"/>
    <property type="match status" value="1"/>
</dbReference>
<dbReference type="AlphaFoldDB" id="A0A0X8P2M0"/>
<dbReference type="Pfam" id="PF03401">
    <property type="entry name" value="TctC"/>
    <property type="match status" value="1"/>
</dbReference>